<keyword evidence="1" id="KW-0472">Membrane</keyword>
<dbReference type="AlphaFoldDB" id="A0A5M5V3N0"/>
<feature type="transmembrane region" description="Helical" evidence="1">
    <location>
        <begin position="35"/>
        <end position="57"/>
    </location>
</feature>
<keyword evidence="1" id="KW-1133">Transmembrane helix</keyword>
<dbReference type="Proteomes" id="UP000460666">
    <property type="component" value="Unassembled WGS sequence"/>
</dbReference>
<keyword evidence="1" id="KW-0812">Transmembrane</keyword>
<gene>
    <name evidence="2" type="ORF">F2Z89_14360</name>
</gene>
<dbReference type="EMBL" id="VWCJ01000009">
    <property type="protein sequence ID" value="KAA4995683.1"/>
    <property type="molecule type" value="Genomic_DNA"/>
</dbReference>
<evidence type="ECO:0000313" key="2">
    <source>
        <dbReference type="EMBL" id="KAA4995683.1"/>
    </source>
</evidence>
<evidence type="ECO:0000256" key="1">
    <source>
        <dbReference type="SAM" id="Phobius"/>
    </source>
</evidence>
<name>A0A5M5V3N0_BACFG</name>
<evidence type="ECO:0000313" key="3">
    <source>
        <dbReference type="Proteomes" id="UP000460666"/>
    </source>
</evidence>
<comment type="caution">
    <text evidence="2">The sequence shown here is derived from an EMBL/GenBank/DDBJ whole genome shotgun (WGS) entry which is preliminary data.</text>
</comment>
<protein>
    <recommendedName>
        <fullName evidence="4">Transposase</fullName>
    </recommendedName>
</protein>
<proteinExistence type="predicted"/>
<organism evidence="2 3">
    <name type="scientific">Bacteroides fragilis</name>
    <dbReference type="NCBI Taxonomy" id="817"/>
    <lineage>
        <taxon>Bacteria</taxon>
        <taxon>Pseudomonadati</taxon>
        <taxon>Bacteroidota</taxon>
        <taxon>Bacteroidia</taxon>
        <taxon>Bacteroidales</taxon>
        <taxon>Bacteroidaceae</taxon>
        <taxon>Bacteroides</taxon>
    </lineage>
</organism>
<accession>A0A5M5V3N0</accession>
<evidence type="ECO:0008006" key="4">
    <source>
        <dbReference type="Google" id="ProtNLM"/>
    </source>
</evidence>
<sequence>MDSQSVCWGDNRPLNGIDGNKRVKRIKRHVVDKNGFLLTVMVTIVCVHDGKVVYLLARLSWGTLLLYQNHTGRCRLSLGNRRKY</sequence>
<reference evidence="2 3" key="1">
    <citation type="journal article" date="2019" name="Nat. Med.">
        <title>A library of human gut bacterial isolates paired with longitudinal multiomics data enables mechanistic microbiome research.</title>
        <authorList>
            <person name="Poyet M."/>
            <person name="Groussin M."/>
            <person name="Gibbons S.M."/>
            <person name="Avila-Pacheco J."/>
            <person name="Jiang X."/>
            <person name="Kearney S.M."/>
            <person name="Perrotta A.R."/>
            <person name="Berdy B."/>
            <person name="Zhao S."/>
            <person name="Lieberman T.D."/>
            <person name="Swanson P.K."/>
            <person name="Smith M."/>
            <person name="Roesemann S."/>
            <person name="Alexander J.E."/>
            <person name="Rich S.A."/>
            <person name="Livny J."/>
            <person name="Vlamakis H."/>
            <person name="Clish C."/>
            <person name="Bullock K."/>
            <person name="Deik A."/>
            <person name="Scott J."/>
            <person name="Pierce K.A."/>
            <person name="Xavier R.J."/>
            <person name="Alm E.J."/>
        </authorList>
    </citation>
    <scope>NUCLEOTIDE SEQUENCE [LARGE SCALE GENOMIC DNA]</scope>
    <source>
        <strain evidence="2 3">BIOML-A46</strain>
    </source>
</reference>